<keyword evidence="7" id="KW-0472">Membrane</keyword>
<dbReference type="InParanoid" id="A0A1D3D778"/>
<dbReference type="PANTHER" id="PTHR11347">
    <property type="entry name" value="CYCLIC NUCLEOTIDE PHOSPHODIESTERASE"/>
    <property type="match status" value="1"/>
</dbReference>
<feature type="region of interest" description="Disordered" evidence="6">
    <location>
        <begin position="1"/>
        <end position="93"/>
    </location>
</feature>
<dbReference type="PRINTS" id="PR00387">
    <property type="entry name" value="PDIESTERASE1"/>
</dbReference>
<feature type="region of interest" description="Disordered" evidence="6">
    <location>
        <begin position="143"/>
        <end position="190"/>
    </location>
</feature>
<sequence length="1013" mass="111697">MDPLASVSLQSPSDDQDADTSPVQPPAACNHGNREEGRGLGADSGSSVLTPLPRGGWRSSRDDTRHASELTPFRMHKTVSFQPDASPVSGTSHGPSFSVITTLRSDGYPNGANSWVCRSGNTGLGRGTEGSGPKLRQLSGCTEEGDVCSSTSVPVPQERHGSRYRHTDTGSPRNGREEGDTVAHHAATSQSPLSRRMLSFLLSPFRELGGGELNFAWAYKEATAAHHRSCTPNDAGNDDSKGSLSSSSDNGDDHWSSQLSDAHKKASPGLKYFPLQFRDEDAEREYVAVTNYQCALRVSIFLLLQHCVLFPIQLLFFFSDPHSHLGSMSSRCFMRPLVFAYVAVAIFGLSLSLALLYPRLFPWEVGYICRRYSGQLACVYSFAYSVALSGSLVGGQVKMSNDLEESLAFHGKHIDLSIAVPHLFSFNTEISLLYVYAFASNLLFLDIIGPILTKWTLLLHAFTSAGLTAPFIVGFANGSLFSLCTLLTVASISIILSCMAFAGRMSGELQHRLLFLQWRRSRLRLVELLNEEQATTTNRTAMENVVGELDQCGKILRHLRNIKVDFGKEFDELYRIVSERTLLTSEDLYTIDIGNTDVGLSRFVRRAPQFKYHRCGGRRTAQQAGNDTASDGEHEGSRVSHAGSACLASSMTLRLLDQETQGRSLLLVGAALLRPVVCDWGCGTDELCEFLWTLQSQYQRNPYHNQTHAAMVGHATVCLANLLGIWLLMDPLEKAALIAATLAHDVGHPGRTNQFFVTCFDPLAIIYNDHAPLENFHSCLCFRILERKSCNLFFLLSSSAFRFVRAKIIETILSTDMKQHFEAISKFRVRRLNEEFSMKASVEDRWAALKICMKMGDISHTAIPWNEHFDMSDEVMSMLNSNMEKWNSLAVEGAVVSLPTTSKMTQSRTYTLHAVRNIAGPAMAFTSGKPDSEASGDCLRGRRLHNSQQQLPNASDASGQDMMPTLQPFDWVGAQDGVASQWSPRFTVDTVTTRKCSSSDSIISQQKQGSEDS</sequence>
<keyword evidence="2 5" id="KW-0378">Hydrolase</keyword>
<evidence type="ECO:0000256" key="2">
    <source>
        <dbReference type="ARBA" id="ARBA00022801"/>
    </source>
</evidence>
<dbReference type="AlphaFoldDB" id="A0A1D3D778"/>
<evidence type="ECO:0000256" key="5">
    <source>
        <dbReference type="RuleBase" id="RU363067"/>
    </source>
</evidence>
<dbReference type="GO" id="GO:0046872">
    <property type="term" value="F:metal ion binding"/>
    <property type="evidence" value="ECO:0007669"/>
    <property type="project" value="UniProtKB-KW"/>
</dbReference>
<evidence type="ECO:0000313" key="9">
    <source>
        <dbReference type="EMBL" id="OEH79305.1"/>
    </source>
</evidence>
<feature type="compositionally biased region" description="Basic and acidic residues" evidence="6">
    <location>
        <begin position="59"/>
        <end position="68"/>
    </location>
</feature>
<keyword evidence="7" id="KW-0812">Transmembrane</keyword>
<dbReference type="PROSITE" id="PS00126">
    <property type="entry name" value="PDEASE_I_1"/>
    <property type="match status" value="1"/>
</dbReference>
<feature type="compositionally biased region" description="Basic and acidic residues" evidence="6">
    <location>
        <begin position="157"/>
        <end position="183"/>
    </location>
</feature>
<feature type="binding site" evidence="4">
    <location>
        <position position="857"/>
    </location>
    <ligand>
        <name>Zn(2+)</name>
        <dbReference type="ChEBI" id="CHEBI:29105"/>
        <label>1</label>
    </ligand>
</feature>
<dbReference type="Pfam" id="PF00233">
    <property type="entry name" value="PDEase_I"/>
    <property type="match status" value="1"/>
</dbReference>
<reference evidence="9 10" key="1">
    <citation type="journal article" date="2016" name="BMC Genomics">
        <title>Comparative genomics reveals Cyclospora cayetanensis possesses coccidia-like metabolism and invasion components but unique surface antigens.</title>
        <authorList>
            <person name="Liu S."/>
            <person name="Wang L."/>
            <person name="Zheng H."/>
            <person name="Xu Z."/>
            <person name="Roellig D.M."/>
            <person name="Li N."/>
            <person name="Frace M.A."/>
            <person name="Tang K."/>
            <person name="Arrowood M.J."/>
            <person name="Moss D.M."/>
            <person name="Zhang L."/>
            <person name="Feng Y."/>
            <person name="Xiao L."/>
        </authorList>
    </citation>
    <scope>NUCLEOTIDE SEQUENCE [LARGE SCALE GENOMIC DNA]</scope>
    <source>
        <strain evidence="9 10">CHN_HEN01</strain>
    </source>
</reference>
<feature type="transmembrane region" description="Helical" evidence="7">
    <location>
        <begin position="430"/>
        <end position="448"/>
    </location>
</feature>
<feature type="compositionally biased region" description="Polar residues" evidence="6">
    <location>
        <begin position="79"/>
        <end position="93"/>
    </location>
</feature>
<feature type="active site" description="Proton donor" evidence="3">
    <location>
        <position position="704"/>
    </location>
</feature>
<evidence type="ECO:0000256" key="3">
    <source>
        <dbReference type="PIRSR" id="PIRSR623088-1"/>
    </source>
</evidence>
<dbReference type="VEuPathDB" id="ToxoDB:LOC34617533"/>
<feature type="binding site" evidence="4">
    <location>
        <position position="745"/>
    </location>
    <ligand>
        <name>Zn(2+)</name>
        <dbReference type="ChEBI" id="CHEBI:29105"/>
        <label>1</label>
    </ligand>
</feature>
<name>A0A1D3D778_9EIME</name>
<dbReference type="InterPro" id="IPR036971">
    <property type="entry name" value="PDEase_catalytic_dom_sf"/>
</dbReference>
<dbReference type="InterPro" id="IPR003607">
    <property type="entry name" value="HD/PDEase_dom"/>
</dbReference>
<dbReference type="GO" id="GO:0007165">
    <property type="term" value="P:signal transduction"/>
    <property type="evidence" value="ECO:0007669"/>
    <property type="project" value="InterPro"/>
</dbReference>
<dbReference type="CDD" id="cd00077">
    <property type="entry name" value="HDc"/>
    <property type="match status" value="1"/>
</dbReference>
<comment type="cofactor">
    <cofactor evidence="5">
        <name>a divalent metal cation</name>
        <dbReference type="ChEBI" id="CHEBI:60240"/>
    </cofactor>
    <text evidence="5">Binds 2 divalent metal cations per subunit. Site 1 may preferentially bind zinc ions, while site 2 has a preference for magnesium and/or manganese ions.</text>
</comment>
<evidence type="ECO:0000256" key="6">
    <source>
        <dbReference type="SAM" id="MobiDB-lite"/>
    </source>
</evidence>
<dbReference type="InterPro" id="IPR002073">
    <property type="entry name" value="PDEase_catalytic_dom"/>
</dbReference>
<feature type="region of interest" description="Disordered" evidence="6">
    <location>
        <begin position="615"/>
        <end position="638"/>
    </location>
</feature>
<feature type="region of interest" description="Disordered" evidence="6">
    <location>
        <begin position="994"/>
        <end position="1013"/>
    </location>
</feature>
<keyword evidence="1 4" id="KW-0479">Metal-binding</keyword>
<dbReference type="Proteomes" id="UP000095192">
    <property type="component" value="Unassembled WGS sequence"/>
</dbReference>
<proteinExistence type="inferred from homology"/>
<dbReference type="InterPro" id="IPR023174">
    <property type="entry name" value="PDEase_CS"/>
</dbReference>
<evidence type="ECO:0000256" key="7">
    <source>
        <dbReference type="SAM" id="Phobius"/>
    </source>
</evidence>
<dbReference type="SUPFAM" id="SSF109604">
    <property type="entry name" value="HD-domain/PDEase-like"/>
    <property type="match status" value="1"/>
</dbReference>
<gene>
    <name evidence="9" type="ORF">cyc_00340</name>
</gene>
<feature type="binding site" evidence="4">
    <location>
        <position position="745"/>
    </location>
    <ligand>
        <name>Zn(2+)</name>
        <dbReference type="ChEBI" id="CHEBI:29105"/>
        <label>2</label>
    </ligand>
</feature>
<dbReference type="EMBL" id="JROU02000430">
    <property type="protein sequence ID" value="OEH79305.1"/>
    <property type="molecule type" value="Genomic_DNA"/>
</dbReference>
<protein>
    <recommendedName>
        <fullName evidence="5">Phosphodiesterase</fullName>
        <ecNumber evidence="5">3.1.4.-</ecNumber>
    </recommendedName>
</protein>
<evidence type="ECO:0000256" key="4">
    <source>
        <dbReference type="PIRSR" id="PIRSR623088-3"/>
    </source>
</evidence>
<dbReference type="InterPro" id="IPR023088">
    <property type="entry name" value="PDEase"/>
</dbReference>
<organism evidence="9 10">
    <name type="scientific">Cyclospora cayetanensis</name>
    <dbReference type="NCBI Taxonomy" id="88456"/>
    <lineage>
        <taxon>Eukaryota</taxon>
        <taxon>Sar</taxon>
        <taxon>Alveolata</taxon>
        <taxon>Apicomplexa</taxon>
        <taxon>Conoidasida</taxon>
        <taxon>Coccidia</taxon>
        <taxon>Eucoccidiorida</taxon>
        <taxon>Eimeriorina</taxon>
        <taxon>Eimeriidae</taxon>
        <taxon>Cyclospora</taxon>
    </lineage>
</organism>
<feature type="region of interest" description="Disordered" evidence="6">
    <location>
        <begin position="228"/>
        <end position="262"/>
    </location>
</feature>
<feature type="transmembrane region" description="Helical" evidence="7">
    <location>
        <begin position="377"/>
        <end position="397"/>
    </location>
</feature>
<dbReference type="FunCoup" id="A0A1D3D778">
    <property type="interactions" value="18"/>
</dbReference>
<feature type="binding site" evidence="4">
    <location>
        <position position="744"/>
    </location>
    <ligand>
        <name>Zn(2+)</name>
        <dbReference type="ChEBI" id="CHEBI:29105"/>
        <label>1</label>
    </ligand>
</feature>
<dbReference type="PROSITE" id="PS51845">
    <property type="entry name" value="PDEASE_I_2"/>
    <property type="match status" value="1"/>
</dbReference>
<feature type="compositionally biased region" description="Low complexity" evidence="6">
    <location>
        <begin position="998"/>
        <end position="1013"/>
    </location>
</feature>
<keyword evidence="10" id="KW-1185">Reference proteome</keyword>
<evidence type="ECO:0000313" key="10">
    <source>
        <dbReference type="Proteomes" id="UP000095192"/>
    </source>
</evidence>
<feature type="transmembrane region" description="Helical" evidence="7">
    <location>
        <begin position="294"/>
        <end position="318"/>
    </location>
</feature>
<dbReference type="VEuPathDB" id="ToxoDB:cyc_00340"/>
<comment type="similarity">
    <text evidence="5">Belongs to the cyclic nucleotide phosphodiesterase family.</text>
</comment>
<comment type="caution">
    <text evidence="9">The sequence shown here is derived from an EMBL/GenBank/DDBJ whole genome shotgun (WGS) entry which is preliminary data.</text>
</comment>
<feature type="binding site" evidence="4">
    <location>
        <position position="708"/>
    </location>
    <ligand>
        <name>Zn(2+)</name>
        <dbReference type="ChEBI" id="CHEBI:29105"/>
        <label>1</label>
    </ligand>
</feature>
<dbReference type="Gene3D" id="1.10.1300.10">
    <property type="entry name" value="3'5'-cyclic nucleotide phosphodiesterase, catalytic domain"/>
    <property type="match status" value="1"/>
</dbReference>
<accession>A0A1D3D778</accession>
<evidence type="ECO:0000256" key="1">
    <source>
        <dbReference type="ARBA" id="ARBA00022723"/>
    </source>
</evidence>
<feature type="compositionally biased region" description="Polar residues" evidence="6">
    <location>
        <begin position="620"/>
        <end position="629"/>
    </location>
</feature>
<dbReference type="GO" id="GO:0004114">
    <property type="term" value="F:3',5'-cyclic-nucleotide phosphodiesterase activity"/>
    <property type="evidence" value="ECO:0007669"/>
    <property type="project" value="InterPro"/>
</dbReference>
<keyword evidence="7" id="KW-1133">Transmembrane helix</keyword>
<feature type="transmembrane region" description="Helical" evidence="7">
    <location>
        <begin position="479"/>
        <end position="502"/>
    </location>
</feature>
<evidence type="ECO:0000259" key="8">
    <source>
        <dbReference type="PROSITE" id="PS51845"/>
    </source>
</evidence>
<feature type="transmembrane region" description="Helical" evidence="7">
    <location>
        <begin position="338"/>
        <end position="357"/>
    </location>
</feature>
<feature type="domain" description="PDEase" evidence="8">
    <location>
        <begin position="624"/>
        <end position="866"/>
    </location>
</feature>
<dbReference type="EC" id="3.1.4.-" evidence="5"/>